<organism evidence="9 10">
    <name type="scientific">Prymnesium parvum</name>
    <name type="common">Toxic golden alga</name>
    <dbReference type="NCBI Taxonomy" id="97485"/>
    <lineage>
        <taxon>Eukaryota</taxon>
        <taxon>Haptista</taxon>
        <taxon>Haptophyta</taxon>
        <taxon>Prymnesiophyceae</taxon>
        <taxon>Prymnesiales</taxon>
        <taxon>Prymnesiaceae</taxon>
        <taxon>Prymnesium</taxon>
    </lineage>
</organism>
<evidence type="ECO:0000256" key="6">
    <source>
        <dbReference type="ARBA" id="ARBA00022840"/>
    </source>
</evidence>
<dbReference type="Pfam" id="PF01467">
    <property type="entry name" value="CTP_transf_like"/>
    <property type="match status" value="1"/>
</dbReference>
<name>A0AB34J7P8_PRYPA</name>
<comment type="caution">
    <text evidence="9">The sequence shown here is derived from an EMBL/GenBank/DDBJ whole genome shotgun (WGS) entry which is preliminary data.</text>
</comment>
<evidence type="ECO:0000256" key="2">
    <source>
        <dbReference type="ARBA" id="ARBA00022642"/>
    </source>
</evidence>
<comment type="pathway">
    <text evidence="1">Cofactor biosynthesis; NAD(+) biosynthesis.</text>
</comment>
<proteinExistence type="predicted"/>
<dbReference type="SUPFAM" id="SSF52374">
    <property type="entry name" value="Nucleotidylyl transferase"/>
    <property type="match status" value="1"/>
</dbReference>
<dbReference type="GO" id="GO:0070566">
    <property type="term" value="F:adenylyltransferase activity"/>
    <property type="evidence" value="ECO:0007669"/>
    <property type="project" value="UniProtKB-ARBA"/>
</dbReference>
<evidence type="ECO:0000256" key="3">
    <source>
        <dbReference type="ARBA" id="ARBA00022679"/>
    </source>
</evidence>
<gene>
    <name evidence="9" type="ORF">AB1Y20_001953</name>
</gene>
<keyword evidence="10" id="KW-1185">Reference proteome</keyword>
<evidence type="ECO:0000313" key="9">
    <source>
        <dbReference type="EMBL" id="KAL1515322.1"/>
    </source>
</evidence>
<keyword evidence="4" id="KW-0548">Nucleotidyltransferase</keyword>
<dbReference type="InterPro" id="IPR014729">
    <property type="entry name" value="Rossmann-like_a/b/a_fold"/>
</dbReference>
<evidence type="ECO:0000256" key="7">
    <source>
        <dbReference type="ARBA" id="ARBA00023027"/>
    </source>
</evidence>
<feature type="domain" description="Cytidyltransferase-like" evidence="8">
    <location>
        <begin position="26"/>
        <end position="105"/>
    </location>
</feature>
<sequence>MSSEAAAARLSPAPTALPSQAYALLISGTFNPPHRAHLQLGLRAAAALEAEGHTVLSLWFVPVHDNYLHNKLSASAGPSVVFPIEARCALLRTLLEAEEPAAAARCHVADYEGEHASALLAPSPHYWAARLPAAYLRTVPTMALLHHFAADEARLGGARVAAVFGIDNLAAMSTWNAPERLLARADLLFVARRMATVAFARDPAALLRAIRRVEVRTAVPVVFGEELLFGGEVGSFVAPSDGEAEAGGVLFCLPALEGEDEGLSSTAMRGCLETLWRWGCESAEAVARIAEAQAGTPAEEEVNQSLSVLRKHGYSGGSLTALLRAGMNTAATLERIYNAAVSRGEVVVPHPS</sequence>
<dbReference type="Proteomes" id="UP001515480">
    <property type="component" value="Unassembled WGS sequence"/>
</dbReference>
<dbReference type="InterPro" id="IPR005248">
    <property type="entry name" value="NadD/NMNAT"/>
</dbReference>
<keyword evidence="2" id="KW-0662">Pyridine nucleotide biosynthesis</keyword>
<keyword evidence="3" id="KW-0808">Transferase</keyword>
<dbReference type="PANTHER" id="PTHR39321">
    <property type="entry name" value="NICOTINATE-NUCLEOTIDE ADENYLYLTRANSFERASE-RELATED"/>
    <property type="match status" value="1"/>
</dbReference>
<evidence type="ECO:0000259" key="8">
    <source>
        <dbReference type="Pfam" id="PF01467"/>
    </source>
</evidence>
<keyword evidence="6" id="KW-0067">ATP-binding</keyword>
<evidence type="ECO:0000256" key="4">
    <source>
        <dbReference type="ARBA" id="ARBA00022695"/>
    </source>
</evidence>
<evidence type="ECO:0000256" key="1">
    <source>
        <dbReference type="ARBA" id="ARBA00004790"/>
    </source>
</evidence>
<reference evidence="9 10" key="1">
    <citation type="journal article" date="2024" name="Science">
        <title>Giant polyketide synthase enzymes in the biosynthesis of giant marine polyether toxins.</title>
        <authorList>
            <person name="Fallon T.R."/>
            <person name="Shende V.V."/>
            <person name="Wierzbicki I.H."/>
            <person name="Pendleton A.L."/>
            <person name="Watervoot N.F."/>
            <person name="Auber R.P."/>
            <person name="Gonzalez D.J."/>
            <person name="Wisecaver J.H."/>
            <person name="Moore B.S."/>
        </authorList>
    </citation>
    <scope>NUCLEOTIDE SEQUENCE [LARGE SCALE GENOMIC DNA]</scope>
    <source>
        <strain evidence="9 10">12B1</strain>
    </source>
</reference>
<dbReference type="PANTHER" id="PTHR39321:SF3">
    <property type="entry name" value="PHOSPHOPANTETHEINE ADENYLYLTRANSFERASE"/>
    <property type="match status" value="1"/>
</dbReference>
<keyword evidence="7" id="KW-0520">NAD</keyword>
<protein>
    <recommendedName>
        <fullName evidence="8">Cytidyltransferase-like domain-containing protein</fullName>
    </recommendedName>
</protein>
<evidence type="ECO:0000313" key="10">
    <source>
        <dbReference type="Proteomes" id="UP001515480"/>
    </source>
</evidence>
<dbReference type="Gene3D" id="3.40.50.620">
    <property type="entry name" value="HUPs"/>
    <property type="match status" value="1"/>
</dbReference>
<dbReference type="EMBL" id="JBGBPQ010000011">
    <property type="protein sequence ID" value="KAL1515322.1"/>
    <property type="molecule type" value="Genomic_DNA"/>
</dbReference>
<keyword evidence="5" id="KW-0547">Nucleotide-binding</keyword>
<dbReference type="GO" id="GO:0005524">
    <property type="term" value="F:ATP binding"/>
    <property type="evidence" value="ECO:0007669"/>
    <property type="project" value="UniProtKB-KW"/>
</dbReference>
<accession>A0AB34J7P8</accession>
<evidence type="ECO:0000256" key="5">
    <source>
        <dbReference type="ARBA" id="ARBA00022741"/>
    </source>
</evidence>
<dbReference type="InterPro" id="IPR004821">
    <property type="entry name" value="Cyt_trans-like"/>
</dbReference>
<dbReference type="AlphaFoldDB" id="A0AB34J7P8"/>
<dbReference type="GO" id="GO:0009435">
    <property type="term" value="P:NAD+ biosynthetic process"/>
    <property type="evidence" value="ECO:0007669"/>
    <property type="project" value="InterPro"/>
</dbReference>